<dbReference type="InterPro" id="IPR016036">
    <property type="entry name" value="Malonyl_transacylase_ACP-bd"/>
</dbReference>
<dbReference type="InterPro" id="IPR014043">
    <property type="entry name" value="Acyl_transferase_dom"/>
</dbReference>
<dbReference type="SUPFAM" id="SSF55048">
    <property type="entry name" value="Probable ACP-binding domain of malonyl-CoA ACP transacylase"/>
    <property type="match status" value="1"/>
</dbReference>
<feature type="active site" evidence="7">
    <location>
        <position position="99"/>
    </location>
</feature>
<feature type="active site" evidence="7">
    <location>
        <position position="210"/>
    </location>
</feature>
<dbReference type="InterPro" id="IPR001227">
    <property type="entry name" value="Ac_transferase_dom_sf"/>
</dbReference>
<keyword evidence="10" id="KW-1185">Reference proteome</keyword>
<dbReference type="PIRSF" id="PIRSF000446">
    <property type="entry name" value="Mct"/>
    <property type="match status" value="1"/>
</dbReference>
<comment type="caution">
    <text evidence="9">The sequence shown here is derived from an EMBL/GenBank/DDBJ whole genome shotgun (WGS) entry which is preliminary data.</text>
</comment>
<evidence type="ECO:0000256" key="5">
    <source>
        <dbReference type="ARBA" id="ARBA00048462"/>
    </source>
</evidence>
<dbReference type="EC" id="2.3.1.39" evidence="1 6"/>
<dbReference type="InterPro" id="IPR016035">
    <property type="entry name" value="Acyl_Trfase/lysoPLipase"/>
</dbReference>
<evidence type="ECO:0000256" key="4">
    <source>
        <dbReference type="ARBA" id="ARBA00023315"/>
    </source>
</evidence>
<dbReference type="InterPro" id="IPR004410">
    <property type="entry name" value="Malonyl_CoA-ACP_transAc_FabD"/>
</dbReference>
<accession>A0A8J2YUU0</accession>
<dbReference type="SMART" id="SM00827">
    <property type="entry name" value="PKS_AT"/>
    <property type="match status" value="1"/>
</dbReference>
<dbReference type="Gene3D" id="3.30.70.250">
    <property type="entry name" value="Malonyl-CoA ACP transacylase, ACP-binding"/>
    <property type="match status" value="1"/>
</dbReference>
<dbReference type="Gene3D" id="3.40.366.10">
    <property type="entry name" value="Malonyl-Coenzyme A Acyl Carrier Protein, domain 2"/>
    <property type="match status" value="1"/>
</dbReference>
<name>A0A8J2YUU0_9PROT</name>
<comment type="catalytic activity">
    <reaction evidence="5 6">
        <text>holo-[ACP] + malonyl-CoA = malonyl-[ACP] + CoA</text>
        <dbReference type="Rhea" id="RHEA:41792"/>
        <dbReference type="Rhea" id="RHEA-COMP:9623"/>
        <dbReference type="Rhea" id="RHEA-COMP:9685"/>
        <dbReference type="ChEBI" id="CHEBI:57287"/>
        <dbReference type="ChEBI" id="CHEBI:57384"/>
        <dbReference type="ChEBI" id="CHEBI:64479"/>
        <dbReference type="ChEBI" id="CHEBI:78449"/>
        <dbReference type="EC" id="2.3.1.39"/>
    </reaction>
</comment>
<keyword evidence="4 6" id="KW-0012">Acyltransferase</keyword>
<dbReference type="InterPro" id="IPR050858">
    <property type="entry name" value="Mal-CoA-ACP_Trans/PKS_FabD"/>
</dbReference>
<dbReference type="FunFam" id="3.30.70.250:FF:000001">
    <property type="entry name" value="Malonyl CoA-acyl carrier protein transacylase"/>
    <property type="match status" value="1"/>
</dbReference>
<reference evidence="9" key="2">
    <citation type="submission" date="2020-09" db="EMBL/GenBank/DDBJ databases">
        <authorList>
            <person name="Sun Q."/>
            <person name="Zhou Y."/>
        </authorList>
    </citation>
    <scope>NUCLEOTIDE SEQUENCE</scope>
    <source>
        <strain evidence="9">CGMCC 1.15725</strain>
    </source>
</reference>
<proteinExistence type="inferred from homology"/>
<keyword evidence="3 6" id="KW-0808">Transferase</keyword>
<dbReference type="InterPro" id="IPR024925">
    <property type="entry name" value="Malonyl_CoA-ACP_transAc"/>
</dbReference>
<dbReference type="PANTHER" id="PTHR42681">
    <property type="entry name" value="MALONYL-COA-ACYL CARRIER PROTEIN TRANSACYLASE, MITOCHONDRIAL"/>
    <property type="match status" value="1"/>
</dbReference>
<feature type="domain" description="Malonyl-CoA:ACP transacylase (MAT)" evidence="8">
    <location>
        <begin position="10"/>
        <end position="311"/>
    </location>
</feature>
<dbReference type="GO" id="GO:0004314">
    <property type="term" value="F:[acyl-carrier-protein] S-malonyltransferase activity"/>
    <property type="evidence" value="ECO:0007669"/>
    <property type="project" value="UniProtKB-EC"/>
</dbReference>
<dbReference type="SUPFAM" id="SSF52151">
    <property type="entry name" value="FabD/lysophospholipase-like"/>
    <property type="match status" value="1"/>
</dbReference>
<evidence type="ECO:0000313" key="10">
    <source>
        <dbReference type="Proteomes" id="UP000646365"/>
    </source>
</evidence>
<evidence type="ECO:0000256" key="6">
    <source>
        <dbReference type="PIRNR" id="PIRNR000446"/>
    </source>
</evidence>
<dbReference type="AlphaFoldDB" id="A0A8J2YUU0"/>
<gene>
    <name evidence="9" type="ORF">GCM10011611_33980</name>
</gene>
<dbReference type="EMBL" id="BMJQ01000008">
    <property type="protein sequence ID" value="GGF25137.1"/>
    <property type="molecule type" value="Genomic_DNA"/>
</dbReference>
<dbReference type="PANTHER" id="PTHR42681:SF1">
    <property type="entry name" value="MALONYL-COA-ACYL CARRIER PROTEIN TRANSACYLASE, MITOCHONDRIAL"/>
    <property type="match status" value="1"/>
</dbReference>
<evidence type="ECO:0000313" key="9">
    <source>
        <dbReference type="EMBL" id="GGF25137.1"/>
    </source>
</evidence>
<dbReference type="NCBIfam" id="TIGR00128">
    <property type="entry name" value="fabD"/>
    <property type="match status" value="1"/>
</dbReference>
<evidence type="ECO:0000256" key="7">
    <source>
        <dbReference type="PIRSR" id="PIRSR000446-1"/>
    </source>
</evidence>
<dbReference type="GO" id="GO:0005829">
    <property type="term" value="C:cytosol"/>
    <property type="evidence" value="ECO:0007669"/>
    <property type="project" value="TreeGrafter"/>
</dbReference>
<evidence type="ECO:0000256" key="1">
    <source>
        <dbReference type="ARBA" id="ARBA00013258"/>
    </source>
</evidence>
<dbReference type="RefSeq" id="WP_189047860.1">
    <property type="nucleotide sequence ID" value="NZ_BMJQ01000008.1"/>
</dbReference>
<reference evidence="9" key="1">
    <citation type="journal article" date="2014" name="Int. J. Syst. Evol. Microbiol.">
        <title>Complete genome sequence of Corynebacterium casei LMG S-19264T (=DSM 44701T), isolated from a smear-ripened cheese.</title>
        <authorList>
            <consortium name="US DOE Joint Genome Institute (JGI-PGF)"/>
            <person name="Walter F."/>
            <person name="Albersmeier A."/>
            <person name="Kalinowski J."/>
            <person name="Ruckert C."/>
        </authorList>
    </citation>
    <scope>NUCLEOTIDE SEQUENCE</scope>
    <source>
        <strain evidence="9">CGMCC 1.15725</strain>
    </source>
</reference>
<evidence type="ECO:0000256" key="2">
    <source>
        <dbReference type="ARBA" id="ARBA00018953"/>
    </source>
</evidence>
<dbReference type="Proteomes" id="UP000646365">
    <property type="component" value="Unassembled WGS sequence"/>
</dbReference>
<sequence>MNIVTKRALVFPGQGSQVVGMGVDLAAAFPVAREVFEEADDALGQKLSGLMAEGPIETLTLTENAQPALLAMSVAVTRVLAKEGGFDLGAGAAYVAGHSLGEYSALAAAGTFALADAVRLVKRRGQAMQAAVPVGTGAMVALLGVELETGLAIAKEASEASGEICAVANDNGGGQLVLSGHKGAVEKAVAVAAEKGFKKAIMLPVSAPFHSPLMAPAADVMAEALGAIAMTVPAAPVVANVSASAVRETETIRTLLVNQVTGMVRWRETVLYLKEQGVTEIVELGAGKVLAGLVRRIDKDIATRSVGSPADVEAFLATL</sequence>
<dbReference type="GO" id="GO:0006633">
    <property type="term" value="P:fatty acid biosynthetic process"/>
    <property type="evidence" value="ECO:0007669"/>
    <property type="project" value="TreeGrafter"/>
</dbReference>
<comment type="similarity">
    <text evidence="6">Belongs to the fabD family.</text>
</comment>
<evidence type="ECO:0000259" key="8">
    <source>
        <dbReference type="SMART" id="SM00827"/>
    </source>
</evidence>
<dbReference type="Pfam" id="PF00698">
    <property type="entry name" value="Acyl_transf_1"/>
    <property type="match status" value="1"/>
</dbReference>
<organism evidence="9 10">
    <name type="scientific">Aliidongia dinghuensis</name>
    <dbReference type="NCBI Taxonomy" id="1867774"/>
    <lineage>
        <taxon>Bacteria</taxon>
        <taxon>Pseudomonadati</taxon>
        <taxon>Pseudomonadota</taxon>
        <taxon>Alphaproteobacteria</taxon>
        <taxon>Rhodospirillales</taxon>
        <taxon>Dongiaceae</taxon>
        <taxon>Aliidongia</taxon>
    </lineage>
</organism>
<evidence type="ECO:0000256" key="3">
    <source>
        <dbReference type="ARBA" id="ARBA00022679"/>
    </source>
</evidence>
<protein>
    <recommendedName>
        <fullName evidence="2 6">Malonyl CoA-acyl carrier protein transacylase</fullName>
        <ecNumber evidence="1 6">2.3.1.39</ecNumber>
    </recommendedName>
</protein>